<proteinExistence type="predicted"/>
<organism evidence="1">
    <name type="scientific">Rhizophora mucronata</name>
    <name type="common">Asiatic mangrove</name>
    <dbReference type="NCBI Taxonomy" id="61149"/>
    <lineage>
        <taxon>Eukaryota</taxon>
        <taxon>Viridiplantae</taxon>
        <taxon>Streptophyta</taxon>
        <taxon>Embryophyta</taxon>
        <taxon>Tracheophyta</taxon>
        <taxon>Spermatophyta</taxon>
        <taxon>Magnoliopsida</taxon>
        <taxon>eudicotyledons</taxon>
        <taxon>Gunneridae</taxon>
        <taxon>Pentapetalae</taxon>
        <taxon>rosids</taxon>
        <taxon>fabids</taxon>
        <taxon>Malpighiales</taxon>
        <taxon>Rhizophoraceae</taxon>
        <taxon>Rhizophora</taxon>
    </lineage>
</organism>
<evidence type="ECO:0000313" key="1">
    <source>
        <dbReference type="EMBL" id="MBX37024.1"/>
    </source>
</evidence>
<dbReference type="AlphaFoldDB" id="A0A2P2N3I6"/>
<sequence length="39" mass="4375">MTTTMQEIAIKANQGFGTVILLSHSLLCNLEGHRTLRYL</sequence>
<dbReference type="EMBL" id="GGEC01056540">
    <property type="protein sequence ID" value="MBX37024.1"/>
    <property type="molecule type" value="Transcribed_RNA"/>
</dbReference>
<name>A0A2P2N3I6_RHIMU</name>
<accession>A0A2P2N3I6</accession>
<protein>
    <submittedName>
        <fullName evidence="1">Uncharacterized protein</fullName>
    </submittedName>
</protein>
<reference evidence="1" key="1">
    <citation type="submission" date="2018-02" db="EMBL/GenBank/DDBJ databases">
        <title>Rhizophora mucronata_Transcriptome.</title>
        <authorList>
            <person name="Meera S.P."/>
            <person name="Sreeshan A."/>
            <person name="Augustine A."/>
        </authorList>
    </citation>
    <scope>NUCLEOTIDE SEQUENCE</scope>
    <source>
        <tissue evidence="1">Leaf</tissue>
    </source>
</reference>